<organism evidence="1 2">
    <name type="scientific">Panagrolaimus sp. PS1159</name>
    <dbReference type="NCBI Taxonomy" id="55785"/>
    <lineage>
        <taxon>Eukaryota</taxon>
        <taxon>Metazoa</taxon>
        <taxon>Ecdysozoa</taxon>
        <taxon>Nematoda</taxon>
        <taxon>Chromadorea</taxon>
        <taxon>Rhabditida</taxon>
        <taxon>Tylenchina</taxon>
        <taxon>Panagrolaimomorpha</taxon>
        <taxon>Panagrolaimoidea</taxon>
        <taxon>Panagrolaimidae</taxon>
        <taxon>Panagrolaimus</taxon>
    </lineage>
</organism>
<protein>
    <submittedName>
        <fullName evidence="2">Uncharacterized protein</fullName>
    </submittedName>
</protein>
<evidence type="ECO:0000313" key="1">
    <source>
        <dbReference type="Proteomes" id="UP000887580"/>
    </source>
</evidence>
<dbReference type="WBParaSite" id="PS1159_v2.g14303.t1">
    <property type="protein sequence ID" value="PS1159_v2.g14303.t1"/>
    <property type="gene ID" value="PS1159_v2.g14303"/>
</dbReference>
<sequence>MYFQFVSVSNTKMSKIPHIDEFMENEQKKEDQERTKVQAQQDRHQPLKGKTTGDDEPKVEEISKIIDNLPDK</sequence>
<reference evidence="2" key="1">
    <citation type="submission" date="2022-11" db="UniProtKB">
        <authorList>
            <consortium name="WormBaseParasite"/>
        </authorList>
    </citation>
    <scope>IDENTIFICATION</scope>
</reference>
<dbReference type="Proteomes" id="UP000887580">
    <property type="component" value="Unplaced"/>
</dbReference>
<evidence type="ECO:0000313" key="2">
    <source>
        <dbReference type="WBParaSite" id="PS1159_v2.g14303.t1"/>
    </source>
</evidence>
<name>A0AC35F6P6_9BILA</name>
<accession>A0AC35F6P6</accession>
<proteinExistence type="predicted"/>